<evidence type="ECO:0000256" key="8">
    <source>
        <dbReference type="ARBA" id="ARBA00023209"/>
    </source>
</evidence>
<dbReference type="OrthoDB" id="9763580at2"/>
<keyword evidence="3" id="KW-0479">Metal-binding</keyword>
<dbReference type="SUPFAM" id="SSF56796">
    <property type="entry name" value="Dehydroquinate synthase-like"/>
    <property type="match status" value="1"/>
</dbReference>
<dbReference type="GO" id="GO:0008654">
    <property type="term" value="P:phospholipid biosynthetic process"/>
    <property type="evidence" value="ECO:0007669"/>
    <property type="project" value="UniProtKB-KW"/>
</dbReference>
<evidence type="ECO:0000256" key="1">
    <source>
        <dbReference type="ARBA" id="ARBA00022490"/>
    </source>
</evidence>
<evidence type="ECO:0000256" key="4">
    <source>
        <dbReference type="ARBA" id="ARBA00022857"/>
    </source>
</evidence>
<keyword evidence="9" id="KW-1208">Phospholipid metabolism</keyword>
<dbReference type="GO" id="GO:0016614">
    <property type="term" value="F:oxidoreductase activity, acting on CH-OH group of donors"/>
    <property type="evidence" value="ECO:0007669"/>
    <property type="project" value="InterPro"/>
</dbReference>
<gene>
    <name evidence="10" type="ORF">CBW46_015100</name>
</gene>
<dbReference type="InterPro" id="IPR032837">
    <property type="entry name" value="G1PDH"/>
</dbReference>
<evidence type="ECO:0000256" key="3">
    <source>
        <dbReference type="ARBA" id="ARBA00022723"/>
    </source>
</evidence>
<evidence type="ECO:0000256" key="9">
    <source>
        <dbReference type="ARBA" id="ARBA00023264"/>
    </source>
</evidence>
<dbReference type="InterPro" id="IPR016205">
    <property type="entry name" value="Glycerol_DH"/>
</dbReference>
<dbReference type="CDD" id="cd08175">
    <property type="entry name" value="G1PDH"/>
    <property type="match status" value="1"/>
</dbReference>
<accession>A0A2W1NYT7</accession>
<evidence type="ECO:0000313" key="11">
    <source>
        <dbReference type="Proteomes" id="UP000214746"/>
    </source>
</evidence>
<sequence>MTDILAKVKQAAMQMDGNGKHAADIGPVIVDAGAIHQVAPFIKDRSFGRVVVAADTNTYAAAGGSLTESLAAAGINVSVTIILPDSQGDVIADETALIQLILDLKSYSADVVVALGSGTLHDITRFAAYSLGIPFVSVPTAPSVDGFNSKGAPLILRGEKKTITAIGPAAIFADLHILKKAPAPLVGAGFGDMIGKYTSLFDWSFGSIAGGEPYSDVAAEMTRNALHRCVDHADEIAARSQEGVRLLTEALLESGFAMLLFGQSHPASGAEHHVSHYWEMECLRLGRRQLLHGAKVGVACAEIAELYHRLADERLLPVSADHEVVAAEIRAIPDGESIRQLLRTVGGPATAEELGINDELLERSIREAHHVRPNRYTLLRAYQVARGAK</sequence>
<dbReference type="RefSeq" id="WP_089200829.1">
    <property type="nucleotide sequence ID" value="NZ_NHRJ02000010.1"/>
</dbReference>
<dbReference type="Gene3D" id="1.20.1090.10">
    <property type="entry name" value="Dehydroquinate synthase-like - alpha domain"/>
    <property type="match status" value="1"/>
</dbReference>
<protein>
    <submittedName>
        <fullName evidence="10">Sn-glycerol-1-phosphate dehydrogenase</fullName>
    </submittedName>
</protein>
<keyword evidence="7" id="KW-0443">Lipid metabolism</keyword>
<name>A0A2W1NYT7_PAEXE</name>
<evidence type="ECO:0000256" key="5">
    <source>
        <dbReference type="ARBA" id="ARBA00023002"/>
    </source>
</evidence>
<reference evidence="10" key="1">
    <citation type="submission" date="2018-06" db="EMBL/GenBank/DDBJ databases">
        <title>Paenibacillus xerothermodurans sp. nov. an extremely dry heat resistant spore forming bacterium isolated from the soil of Cape Canaveral, Florida.</title>
        <authorList>
            <person name="Seuylemezian A."/>
            <person name="Kaur N."/>
            <person name="Patil P."/>
            <person name="Patil P."/>
            <person name="Mayilraj S."/>
            <person name="Vaishampayan P."/>
        </authorList>
    </citation>
    <scope>NUCLEOTIDE SEQUENCE [LARGE SCALE GENOMIC DNA]</scope>
    <source>
        <strain evidence="10">ATCC 27380</strain>
    </source>
</reference>
<keyword evidence="5" id="KW-0560">Oxidoreductase</keyword>
<organism evidence="10 11">
    <name type="scientific">Paenibacillus xerothermodurans</name>
    <dbReference type="NCBI Taxonomy" id="1977292"/>
    <lineage>
        <taxon>Bacteria</taxon>
        <taxon>Bacillati</taxon>
        <taxon>Bacillota</taxon>
        <taxon>Bacilli</taxon>
        <taxon>Bacillales</taxon>
        <taxon>Paenibacillaceae</taxon>
        <taxon>Paenibacillus</taxon>
    </lineage>
</organism>
<proteinExistence type="predicted"/>
<keyword evidence="1" id="KW-0963">Cytoplasm</keyword>
<dbReference type="GO" id="GO:0046872">
    <property type="term" value="F:metal ion binding"/>
    <property type="evidence" value="ECO:0007669"/>
    <property type="project" value="UniProtKB-KW"/>
</dbReference>
<dbReference type="Gene3D" id="3.40.50.1970">
    <property type="match status" value="1"/>
</dbReference>
<evidence type="ECO:0000256" key="7">
    <source>
        <dbReference type="ARBA" id="ARBA00023098"/>
    </source>
</evidence>
<keyword evidence="4" id="KW-0521">NADP</keyword>
<evidence type="ECO:0000313" key="10">
    <source>
        <dbReference type="EMBL" id="PZE20008.1"/>
    </source>
</evidence>
<dbReference type="PANTHER" id="PTHR43616:SF5">
    <property type="entry name" value="GLYCEROL DEHYDROGENASE 1"/>
    <property type="match status" value="1"/>
</dbReference>
<dbReference type="Pfam" id="PF13685">
    <property type="entry name" value="Fe-ADH_2"/>
    <property type="match status" value="1"/>
</dbReference>
<keyword evidence="8" id="KW-0594">Phospholipid biosynthesis</keyword>
<evidence type="ECO:0000256" key="6">
    <source>
        <dbReference type="ARBA" id="ARBA00023027"/>
    </source>
</evidence>
<dbReference type="PANTHER" id="PTHR43616">
    <property type="entry name" value="GLYCEROL DEHYDROGENASE"/>
    <property type="match status" value="1"/>
</dbReference>
<evidence type="ECO:0000256" key="2">
    <source>
        <dbReference type="ARBA" id="ARBA00022516"/>
    </source>
</evidence>
<dbReference type="Proteomes" id="UP000214746">
    <property type="component" value="Unassembled WGS sequence"/>
</dbReference>
<dbReference type="EMBL" id="NHRJ02000010">
    <property type="protein sequence ID" value="PZE20008.1"/>
    <property type="molecule type" value="Genomic_DNA"/>
</dbReference>
<keyword evidence="2" id="KW-0444">Lipid biosynthesis</keyword>
<comment type="caution">
    <text evidence="10">The sequence shown here is derived from an EMBL/GenBank/DDBJ whole genome shotgun (WGS) entry which is preliminary data.</text>
</comment>
<keyword evidence="6" id="KW-0520">NAD</keyword>
<dbReference type="AlphaFoldDB" id="A0A2W1NYT7"/>
<keyword evidence="11" id="KW-1185">Reference proteome</keyword>